<reference evidence="3 4" key="1">
    <citation type="submission" date="2021-12" db="EMBL/GenBank/DDBJ databases">
        <title>Genome sequencing of bacteria with rrn-lacking chromosome and rrn-plasmid.</title>
        <authorList>
            <person name="Anda M."/>
            <person name="Iwasaki W."/>
        </authorList>
    </citation>
    <scope>NUCLEOTIDE SEQUENCE [LARGE SCALE GENOMIC DNA]</scope>
    <source>
        <strain evidence="3 4">NBRC 101262</strain>
    </source>
</reference>
<keyword evidence="4" id="KW-1185">Reference proteome</keyword>
<organism evidence="3 4">
    <name type="scientific">Persicobacter psychrovividus</name>
    <dbReference type="NCBI Taxonomy" id="387638"/>
    <lineage>
        <taxon>Bacteria</taxon>
        <taxon>Pseudomonadati</taxon>
        <taxon>Bacteroidota</taxon>
        <taxon>Cytophagia</taxon>
        <taxon>Cytophagales</taxon>
        <taxon>Persicobacteraceae</taxon>
        <taxon>Persicobacter</taxon>
    </lineage>
</organism>
<feature type="transmembrane region" description="Helical" evidence="2">
    <location>
        <begin position="30"/>
        <end position="50"/>
    </location>
</feature>
<dbReference type="EMBL" id="AP025292">
    <property type="protein sequence ID" value="BDC99435.1"/>
    <property type="molecule type" value="Genomic_DNA"/>
</dbReference>
<dbReference type="RefSeq" id="WP_332919044.1">
    <property type="nucleotide sequence ID" value="NZ_AP025292.1"/>
</dbReference>
<accession>A0ABM7VEM0</accession>
<evidence type="ECO:0000313" key="4">
    <source>
        <dbReference type="Proteomes" id="UP001354989"/>
    </source>
</evidence>
<evidence type="ECO:0000256" key="1">
    <source>
        <dbReference type="SAM" id="Coils"/>
    </source>
</evidence>
<name>A0ABM7VEM0_9BACT</name>
<feature type="coiled-coil region" evidence="1">
    <location>
        <begin position="183"/>
        <end position="231"/>
    </location>
</feature>
<keyword evidence="2" id="KW-1133">Transmembrane helix</keyword>
<protein>
    <recommendedName>
        <fullName evidence="5">Chromosome segregation protein SMC</fullName>
    </recommendedName>
</protein>
<evidence type="ECO:0000313" key="3">
    <source>
        <dbReference type="EMBL" id="BDC99435.1"/>
    </source>
</evidence>
<proteinExistence type="predicted"/>
<sequence length="359" mass="41475">MDKQLLEENEELKTTVRSCRKRDKMQKKKTWIIMATVLLVAVALVTTYRFNEKNRVLRQNKMELKASYQALDSMNSLYQERIDEIKSLNGKADDLYRAKVKLETELDQLTEMMLLLDGKPIPMRQGQNLDPENPNQIQEAKYTPEERKELIDNALSSLKYKLLESKKQLAGYTQLLVEKDAEIVKLKKVNDQLLTENSTLKEKQNELSTNISDLKKEKSKLTEKLEVAAKIKAGTVLVEAINRRDKVYDAPFRLRHLDKLSITVTLEKNEVAKVQGHTVYLRILDDDQQVIMDPNGSSGEFKAVGENQIYTLSKEILFDNTGQNVNFVLPNHELFEKGKYTAELYLDDYTLKVVPFNIR</sequence>
<keyword evidence="2" id="KW-0812">Transmembrane</keyword>
<evidence type="ECO:0008006" key="5">
    <source>
        <dbReference type="Google" id="ProtNLM"/>
    </source>
</evidence>
<dbReference type="Proteomes" id="UP001354989">
    <property type="component" value="Chromosome"/>
</dbReference>
<gene>
    <name evidence="3" type="ORF">PEPS_17160</name>
</gene>
<keyword evidence="1" id="KW-0175">Coiled coil</keyword>
<feature type="coiled-coil region" evidence="1">
    <location>
        <begin position="85"/>
        <end position="112"/>
    </location>
</feature>
<evidence type="ECO:0000256" key="2">
    <source>
        <dbReference type="SAM" id="Phobius"/>
    </source>
</evidence>
<keyword evidence="2" id="KW-0472">Membrane</keyword>